<dbReference type="STRING" id="405948.SACE_3982"/>
<name>A4FGS8_SACEN</name>
<gene>
    <name evidence="2" type="ordered locus">SACE_3982</name>
</gene>
<accession>A4FGS8</accession>
<evidence type="ECO:0000313" key="3">
    <source>
        <dbReference type="Proteomes" id="UP000006728"/>
    </source>
</evidence>
<keyword evidence="3" id="KW-1185">Reference proteome</keyword>
<sequence>MRLRDWPVNVIPRNSGDVAAAVELLCRRVQWTDANRGVLERLLEPWFAEGWHVQALLHALDHRPDGSAQNRRGKDETADEFVRNRLRYWFDESPQAETAHSKLPPPKPGLEFGRYLALAQERQRREAPRQAARLTERGERARARARGIARSRVDPVQRGREQAERMRTAMDSLLPPGGTAPEPQPVGSPPRRLRDSTRDIADFAARRSLIRSDPRVRRCVQEIADSGGKPTREQIQVLRGAVLQARQSARLASLDASAPGPDLTPDAQRILDFLENVVDTASPVDATLAALEQ</sequence>
<dbReference type="AlphaFoldDB" id="A4FGS8"/>
<feature type="compositionally biased region" description="Basic and acidic residues" evidence="1">
    <location>
        <begin position="121"/>
        <end position="142"/>
    </location>
</feature>
<dbReference type="EMBL" id="AM420293">
    <property type="protein sequence ID" value="CAM03253.1"/>
    <property type="molecule type" value="Genomic_DNA"/>
</dbReference>
<dbReference type="HOGENOM" id="CLU_949587_0_0_11"/>
<dbReference type="RefSeq" id="WP_011874207.1">
    <property type="nucleotide sequence ID" value="NC_009142.1"/>
</dbReference>
<protein>
    <submittedName>
        <fullName evidence="2">Uncharacterized protein</fullName>
    </submittedName>
</protein>
<proteinExistence type="predicted"/>
<feature type="region of interest" description="Disordered" evidence="1">
    <location>
        <begin position="121"/>
        <end position="146"/>
    </location>
</feature>
<evidence type="ECO:0000313" key="2">
    <source>
        <dbReference type="EMBL" id="CAM03253.1"/>
    </source>
</evidence>
<organism evidence="2 3">
    <name type="scientific">Saccharopolyspora erythraea (strain ATCC 11635 / DSM 40517 / JCM 4748 / NBRC 13426 / NCIMB 8594 / NRRL 2338)</name>
    <dbReference type="NCBI Taxonomy" id="405948"/>
    <lineage>
        <taxon>Bacteria</taxon>
        <taxon>Bacillati</taxon>
        <taxon>Actinomycetota</taxon>
        <taxon>Actinomycetes</taxon>
        <taxon>Pseudonocardiales</taxon>
        <taxon>Pseudonocardiaceae</taxon>
        <taxon>Saccharopolyspora</taxon>
    </lineage>
</organism>
<dbReference type="KEGG" id="sen:SACE_3982"/>
<dbReference type="OrthoDB" id="3674129at2"/>
<evidence type="ECO:0000256" key="1">
    <source>
        <dbReference type="SAM" id="MobiDB-lite"/>
    </source>
</evidence>
<dbReference type="Proteomes" id="UP000006728">
    <property type="component" value="Chromosome"/>
</dbReference>
<feature type="region of interest" description="Disordered" evidence="1">
    <location>
        <begin position="171"/>
        <end position="194"/>
    </location>
</feature>
<dbReference type="eggNOG" id="ENOG5033ZQW">
    <property type="taxonomic scope" value="Bacteria"/>
</dbReference>
<reference evidence="2 3" key="1">
    <citation type="journal article" date="2007" name="Nat. Biotechnol.">
        <title>Complete genome sequence of the erythromycin-producing bacterium Saccharopolyspora erythraea NRRL23338.</title>
        <authorList>
            <person name="Oliynyk M."/>
            <person name="Samborskyy M."/>
            <person name="Lester J.B."/>
            <person name="Mironenko T."/>
            <person name="Scott N."/>
            <person name="Dickens S."/>
            <person name="Haydock S.F."/>
            <person name="Leadlay P.F."/>
        </authorList>
    </citation>
    <scope>NUCLEOTIDE SEQUENCE [LARGE SCALE GENOMIC DNA]</scope>
    <source>
        <strain evidence="3">ATCC 11635 / DSM 40517 / JCM 4748 / NBRC 13426 / NCIMB 8594 / NRRL 2338</strain>
    </source>
</reference>